<protein>
    <recommendedName>
        <fullName evidence="3">Winged helix DNA-binding protein</fullName>
    </recommendedName>
</protein>
<dbReference type="OrthoDB" id="9154606at2"/>
<name>A0A4Q7VWL3_9BURK</name>
<keyword evidence="2" id="KW-1185">Reference proteome</keyword>
<evidence type="ECO:0000313" key="2">
    <source>
        <dbReference type="Proteomes" id="UP000293671"/>
    </source>
</evidence>
<comment type="caution">
    <text evidence="1">The sequence shown here is derived from an EMBL/GenBank/DDBJ whole genome shotgun (WGS) entry which is preliminary data.</text>
</comment>
<evidence type="ECO:0000313" key="1">
    <source>
        <dbReference type="EMBL" id="RZU01111.1"/>
    </source>
</evidence>
<dbReference type="AlphaFoldDB" id="A0A4Q7VWL3"/>
<dbReference type="EMBL" id="SHKP01000005">
    <property type="protein sequence ID" value="RZU01111.1"/>
    <property type="molecule type" value="Genomic_DNA"/>
</dbReference>
<dbReference type="RefSeq" id="WP_130431523.1">
    <property type="nucleotide sequence ID" value="NZ_SHKP01000005.1"/>
</dbReference>
<dbReference type="Proteomes" id="UP000293671">
    <property type="component" value="Unassembled WGS sequence"/>
</dbReference>
<accession>A0A4Q7VWL3</accession>
<organism evidence="1 2">
    <name type="scientific">Rivibacter subsaxonicus</name>
    <dbReference type="NCBI Taxonomy" id="457575"/>
    <lineage>
        <taxon>Bacteria</taxon>
        <taxon>Pseudomonadati</taxon>
        <taxon>Pseudomonadota</taxon>
        <taxon>Betaproteobacteria</taxon>
        <taxon>Burkholderiales</taxon>
        <taxon>Rivibacter</taxon>
    </lineage>
</organism>
<gene>
    <name evidence="1" type="ORF">EV670_1826</name>
</gene>
<proteinExistence type="predicted"/>
<evidence type="ECO:0008006" key="3">
    <source>
        <dbReference type="Google" id="ProtNLM"/>
    </source>
</evidence>
<sequence>MATAADRRLHGYSSRRERLRAALPGAVDQLRARRADLIGDGVIADYIALDWLRWRGSDLRLTALGSKVCRQLALSEPERLG</sequence>
<reference evidence="1 2" key="1">
    <citation type="submission" date="2019-02" db="EMBL/GenBank/DDBJ databases">
        <title>Genomic Encyclopedia of Type Strains, Phase IV (KMG-IV): sequencing the most valuable type-strain genomes for metagenomic binning, comparative biology and taxonomic classification.</title>
        <authorList>
            <person name="Goeker M."/>
        </authorList>
    </citation>
    <scope>NUCLEOTIDE SEQUENCE [LARGE SCALE GENOMIC DNA]</scope>
    <source>
        <strain evidence="1 2">DSM 19570</strain>
    </source>
</reference>